<dbReference type="AlphaFoldDB" id="A0A2T2YUP0"/>
<evidence type="ECO:0000313" key="2">
    <source>
        <dbReference type="Proteomes" id="UP000241647"/>
    </source>
</evidence>
<dbReference type="EMBL" id="PYHS01000018">
    <property type="protein sequence ID" value="PSR59217.1"/>
    <property type="molecule type" value="Genomic_DNA"/>
</dbReference>
<dbReference type="RefSeq" id="WP_063029820.1">
    <property type="nucleotide sequence ID" value="NZ_PYHS01000018.1"/>
</dbReference>
<accession>A0A2T2YUP0</accession>
<sequence length="176" mass="18965">MNTSAVADDAVDAALTPLRTGILRRARDDAEHILRNAREDADARYAGAAAECEAITARAVQTGRTRAAAEVAARRNRTAERQRTVVLAAQRNAYRRWRAAATAAVLALRDEPGYSRLEETLRTAAVRLLGPDITIEADPSGGIVARSRGRVLDLRLSAVAARAIEQVEPDIAGLWS</sequence>
<protein>
    <submittedName>
        <fullName evidence="1">Uncharacterized protein</fullName>
    </submittedName>
</protein>
<reference evidence="1 2" key="1">
    <citation type="submission" date="2018-02" db="EMBL/GenBank/DDBJ databases">
        <title>8 Nocardia nova and 1 Nocardia cyriacigeorgica strain used for evolution to TMP-SMX.</title>
        <authorList>
            <person name="Mehta H."/>
            <person name="Weng J."/>
            <person name="Shamoo Y."/>
        </authorList>
    </citation>
    <scope>NUCLEOTIDE SEQUENCE [LARGE SCALE GENOMIC DNA]</scope>
    <source>
        <strain evidence="1 2">ATCC 33727</strain>
    </source>
</reference>
<organism evidence="1 2">
    <name type="scientific">Nocardia nova</name>
    <dbReference type="NCBI Taxonomy" id="37330"/>
    <lineage>
        <taxon>Bacteria</taxon>
        <taxon>Bacillati</taxon>
        <taxon>Actinomycetota</taxon>
        <taxon>Actinomycetes</taxon>
        <taxon>Mycobacteriales</taxon>
        <taxon>Nocardiaceae</taxon>
        <taxon>Nocardia</taxon>
    </lineage>
</organism>
<name>A0A2T2YUP0_9NOCA</name>
<comment type="caution">
    <text evidence="1">The sequence shown here is derived from an EMBL/GenBank/DDBJ whole genome shotgun (WGS) entry which is preliminary data.</text>
</comment>
<evidence type="ECO:0000313" key="1">
    <source>
        <dbReference type="EMBL" id="PSR59217.1"/>
    </source>
</evidence>
<proteinExistence type="predicted"/>
<dbReference type="Proteomes" id="UP000241647">
    <property type="component" value="Unassembled WGS sequence"/>
</dbReference>
<gene>
    <name evidence="1" type="ORF">C8259_27360</name>
</gene>